<evidence type="ECO:0000256" key="1">
    <source>
        <dbReference type="ARBA" id="ARBA00009748"/>
    </source>
</evidence>
<dbReference type="PRINTS" id="PR00382">
    <property type="entry name" value="LIPIDTRNSFER"/>
</dbReference>
<proteinExistence type="inferred from homology"/>
<accession>A0A2P2Q8C7</accession>
<dbReference type="AlphaFoldDB" id="A0A2P2Q8C7"/>
<dbReference type="SUPFAM" id="SSF47699">
    <property type="entry name" value="Bifunctional inhibitor/lipid-transfer protein/seed storage 2S albumin"/>
    <property type="match status" value="1"/>
</dbReference>
<evidence type="ECO:0000259" key="4">
    <source>
        <dbReference type="Pfam" id="PF14368"/>
    </source>
</evidence>
<keyword evidence="2" id="KW-1015">Disulfide bond</keyword>
<dbReference type="GO" id="GO:0008289">
    <property type="term" value="F:lipid binding"/>
    <property type="evidence" value="ECO:0007669"/>
    <property type="project" value="InterPro"/>
</dbReference>
<organism evidence="5">
    <name type="scientific">Rhizophora mucronata</name>
    <name type="common">Asiatic mangrove</name>
    <dbReference type="NCBI Taxonomy" id="61149"/>
    <lineage>
        <taxon>Eukaryota</taxon>
        <taxon>Viridiplantae</taxon>
        <taxon>Streptophyta</taxon>
        <taxon>Embryophyta</taxon>
        <taxon>Tracheophyta</taxon>
        <taxon>Spermatophyta</taxon>
        <taxon>Magnoliopsida</taxon>
        <taxon>eudicotyledons</taxon>
        <taxon>Gunneridae</taxon>
        <taxon>Pentapetalae</taxon>
        <taxon>rosids</taxon>
        <taxon>fabids</taxon>
        <taxon>Malpighiales</taxon>
        <taxon>Rhizophoraceae</taxon>
        <taxon>Rhizophora</taxon>
    </lineage>
</organism>
<reference evidence="5" key="1">
    <citation type="submission" date="2018-02" db="EMBL/GenBank/DDBJ databases">
        <title>Rhizophora mucronata_Transcriptome.</title>
        <authorList>
            <person name="Meera S.P."/>
            <person name="Sreeshan A."/>
            <person name="Augustine A."/>
        </authorList>
    </citation>
    <scope>NUCLEOTIDE SEQUENCE</scope>
    <source>
        <tissue evidence="5">Leaf</tissue>
    </source>
</reference>
<dbReference type="Pfam" id="PF14368">
    <property type="entry name" value="LTP_2"/>
    <property type="match status" value="1"/>
</dbReference>
<evidence type="ECO:0000313" key="5">
    <source>
        <dbReference type="EMBL" id="MBX63149.1"/>
    </source>
</evidence>
<evidence type="ECO:0000256" key="3">
    <source>
        <dbReference type="SAM" id="SignalP"/>
    </source>
</evidence>
<feature type="chain" id="PRO_5015123688" evidence="3">
    <location>
        <begin position="27"/>
        <end position="116"/>
    </location>
</feature>
<keyword evidence="3" id="KW-0732">Signal</keyword>
<dbReference type="InterPro" id="IPR036312">
    <property type="entry name" value="Bifun_inhib/LTP/seed_sf"/>
</dbReference>
<dbReference type="Gene3D" id="1.10.110.10">
    <property type="entry name" value="Plant lipid-transfer and hydrophobic proteins"/>
    <property type="match status" value="1"/>
</dbReference>
<dbReference type="InterPro" id="IPR000528">
    <property type="entry name" value="Plant_nsLTP"/>
</dbReference>
<dbReference type="PANTHER" id="PTHR33076">
    <property type="entry name" value="NON-SPECIFIC LIPID-TRANSFER PROTEIN 2-RELATED"/>
    <property type="match status" value="1"/>
</dbReference>
<protein>
    <submittedName>
        <fullName evidence="5">Lipid transfer protein</fullName>
    </submittedName>
</protein>
<comment type="similarity">
    <text evidence="1">Belongs to the plant LTP family.</text>
</comment>
<dbReference type="EMBL" id="GGEC01082665">
    <property type="protein sequence ID" value="MBX63149.1"/>
    <property type="molecule type" value="Transcribed_RNA"/>
</dbReference>
<evidence type="ECO:0000256" key="2">
    <source>
        <dbReference type="ARBA" id="ARBA00023157"/>
    </source>
</evidence>
<name>A0A2P2Q8C7_RHIMU</name>
<dbReference type="GO" id="GO:0006869">
    <property type="term" value="P:lipid transport"/>
    <property type="evidence" value="ECO:0007669"/>
    <property type="project" value="InterPro"/>
</dbReference>
<dbReference type="InterPro" id="IPR016140">
    <property type="entry name" value="Bifunc_inhib/LTP/seed_store"/>
</dbReference>
<feature type="domain" description="Bifunctional inhibitor/plant lipid transfer protein/seed storage helical" evidence="4">
    <location>
        <begin position="17"/>
        <end position="105"/>
    </location>
</feature>
<feature type="signal peptide" evidence="3">
    <location>
        <begin position="1"/>
        <end position="26"/>
    </location>
</feature>
<sequence length="116" mass="12434">MERSVKGLLAIGLVMYLAVCARPALAITCGEAIFGVLPCQPYLIRRDEAPSSYCCAAVESLNDLAVGDPTTCKYLCSCFKQAVTSLKVDVARAHQLPKLCKADVAVPIDPTIDCNR</sequence>